<dbReference type="GO" id="GO:0003964">
    <property type="term" value="F:RNA-directed DNA polymerase activity"/>
    <property type="evidence" value="ECO:0007669"/>
    <property type="project" value="UniProtKB-KW"/>
</dbReference>
<evidence type="ECO:0000313" key="2">
    <source>
        <dbReference type="Proteomes" id="UP001549106"/>
    </source>
</evidence>
<name>A0ABV2M5I4_9FIRM</name>
<keyword evidence="2" id="KW-1185">Reference proteome</keyword>
<dbReference type="SUPFAM" id="SSF56672">
    <property type="entry name" value="DNA/RNA polymerases"/>
    <property type="match status" value="1"/>
</dbReference>
<evidence type="ECO:0000313" key="1">
    <source>
        <dbReference type="EMBL" id="MET3751731.1"/>
    </source>
</evidence>
<organism evidence="1 2">
    <name type="scientific">Blautia caecimuris</name>
    <dbReference type="NCBI Taxonomy" id="1796615"/>
    <lineage>
        <taxon>Bacteria</taxon>
        <taxon>Bacillati</taxon>
        <taxon>Bacillota</taxon>
        <taxon>Clostridia</taxon>
        <taxon>Lachnospirales</taxon>
        <taxon>Lachnospiraceae</taxon>
        <taxon>Blautia</taxon>
    </lineage>
</organism>
<accession>A0ABV2M5I4</accession>
<dbReference type="RefSeq" id="WP_257465288.1">
    <property type="nucleotide sequence ID" value="NZ_BAABXP010000007.1"/>
</dbReference>
<gene>
    <name evidence="1" type="ORF">ABID24_002993</name>
</gene>
<keyword evidence="1" id="KW-0695">RNA-directed DNA polymerase</keyword>
<proteinExistence type="predicted"/>
<sequence>MELIDVITSKENLNRAYKKVVENKGASGVDRMNVEELGAYIRDNKDEIIRSIRNRTYMPKPVRRVYIPKDNGKQRPLGIPTVLERVI</sequence>
<keyword evidence="1" id="KW-0808">Transferase</keyword>
<dbReference type="Proteomes" id="UP001549106">
    <property type="component" value="Unassembled WGS sequence"/>
</dbReference>
<keyword evidence="1" id="KW-0548">Nucleotidyltransferase</keyword>
<protein>
    <submittedName>
        <fullName evidence="1">Retron-type reverse transcriptase</fullName>
    </submittedName>
</protein>
<dbReference type="EMBL" id="JBEPMJ010000027">
    <property type="protein sequence ID" value="MET3751731.1"/>
    <property type="molecule type" value="Genomic_DNA"/>
</dbReference>
<reference evidence="1 2" key="1">
    <citation type="submission" date="2024-06" db="EMBL/GenBank/DDBJ databases">
        <title>Genomic Encyclopedia of Type Strains, Phase IV (KMG-IV): sequencing the most valuable type-strain genomes for metagenomic binning, comparative biology and taxonomic classification.</title>
        <authorList>
            <person name="Goeker M."/>
        </authorList>
    </citation>
    <scope>NUCLEOTIDE SEQUENCE [LARGE SCALE GENOMIC DNA]</scope>
    <source>
        <strain evidence="1 2">DSM 29492</strain>
    </source>
</reference>
<dbReference type="InterPro" id="IPR043502">
    <property type="entry name" value="DNA/RNA_pol_sf"/>
</dbReference>
<comment type="caution">
    <text evidence="1">The sequence shown here is derived from an EMBL/GenBank/DDBJ whole genome shotgun (WGS) entry which is preliminary data.</text>
</comment>